<dbReference type="KEGG" id="cbae:COR50_19065"/>
<protein>
    <submittedName>
        <fullName evidence="7">Glycosyl transferase family 2</fullName>
    </submittedName>
</protein>
<keyword evidence="3 7" id="KW-0808">Transferase</keyword>
<name>A0A291QYW2_9BACT</name>
<sequence>MQQSFWQHIVHFYESSIFVYCAAIFFLYAMLACLSFIAIKRYKRRQVLQDNTTGLVASPLTPGISVIAPAYNEGVTIIYNVRSLLTLNYPRFEVVIVNDGSTDDTLEKLVTEFELKQVEFAYDVRIPSQPVKGFYKSTNPAYAKLLVVDKVNGKAKADAVNAGINASSFDYFLNTDVDCILDRDTLLKLIEPFMQEPKRVIATGAALRMVNSCEVDAGMIVRVRPPDEFLPRFQEIEYIRSFVLGKMGWTMLNAVPNVSGGLGLFDKDVVINAGGYDPKSFGEDMDMLIRMSKYMCEQKLPYAIRYVPETLCWTEGPSTLKVYKRQRVRWARGLMQTFTCHPKVLFNPKYKKLGWIIFPYNFFFEFLAPIIEFVGILYYIYIVIMGIINWKFALILLVFIYTFSILITTLAICWDQLTMRYYNSWKEVIGLIFTALLEPFLYHPLVMWFAITGYFNQLTNRKHAWGNMQRRGFQNRQANPTK</sequence>
<accession>A0A291QYW2</accession>
<dbReference type="Proteomes" id="UP000220133">
    <property type="component" value="Chromosome"/>
</dbReference>
<evidence type="ECO:0000256" key="4">
    <source>
        <dbReference type="SAM" id="Phobius"/>
    </source>
</evidence>
<dbReference type="Gene3D" id="3.90.550.10">
    <property type="entry name" value="Spore Coat Polysaccharide Biosynthesis Protein SpsA, Chain A"/>
    <property type="match status" value="1"/>
</dbReference>
<dbReference type="CDD" id="cd06423">
    <property type="entry name" value="CESA_like"/>
    <property type="match status" value="1"/>
</dbReference>
<dbReference type="Pfam" id="PF00535">
    <property type="entry name" value="Glycos_transf_2"/>
    <property type="match status" value="1"/>
</dbReference>
<evidence type="ECO:0000259" key="5">
    <source>
        <dbReference type="Pfam" id="PF00535"/>
    </source>
</evidence>
<dbReference type="PANTHER" id="PTHR43630:SF1">
    <property type="entry name" value="POLY-BETA-1,6-N-ACETYL-D-GLUCOSAMINE SYNTHASE"/>
    <property type="match status" value="1"/>
</dbReference>
<dbReference type="EMBL" id="CP023777">
    <property type="protein sequence ID" value="ATL49101.1"/>
    <property type="molecule type" value="Genomic_DNA"/>
</dbReference>
<reference evidence="7 8" key="1">
    <citation type="submission" date="2017-10" db="EMBL/GenBank/DDBJ databases">
        <title>Paenichitinophaga pekingensis gen. nov., sp. nov., isolated from activated sludge.</title>
        <authorList>
            <person name="Jin D."/>
            <person name="Kong X."/>
            <person name="Deng Y."/>
            <person name="Bai Z."/>
        </authorList>
    </citation>
    <scope>NUCLEOTIDE SEQUENCE [LARGE SCALE GENOMIC DNA]</scope>
    <source>
        <strain evidence="7 8">13</strain>
    </source>
</reference>
<evidence type="ECO:0000256" key="1">
    <source>
        <dbReference type="ARBA" id="ARBA00006739"/>
    </source>
</evidence>
<dbReference type="SUPFAM" id="SSF53448">
    <property type="entry name" value="Nucleotide-diphospho-sugar transferases"/>
    <property type="match status" value="1"/>
</dbReference>
<dbReference type="InterPro" id="IPR001173">
    <property type="entry name" value="Glyco_trans_2-like"/>
</dbReference>
<feature type="domain" description="Glycosyltransferase 2-like" evidence="5">
    <location>
        <begin position="65"/>
        <end position="202"/>
    </location>
</feature>
<keyword evidence="4" id="KW-0472">Membrane</keyword>
<keyword evidence="2" id="KW-0328">Glycosyltransferase</keyword>
<organism evidence="7 8">
    <name type="scientific">Chitinophaga caeni</name>
    <dbReference type="NCBI Taxonomy" id="2029983"/>
    <lineage>
        <taxon>Bacteria</taxon>
        <taxon>Pseudomonadati</taxon>
        <taxon>Bacteroidota</taxon>
        <taxon>Chitinophagia</taxon>
        <taxon>Chitinophagales</taxon>
        <taxon>Chitinophagaceae</taxon>
        <taxon>Chitinophaga</taxon>
    </lineage>
</organism>
<feature type="domain" description="Glycosyltransferase 2-like" evidence="6">
    <location>
        <begin position="260"/>
        <end position="403"/>
    </location>
</feature>
<keyword evidence="4" id="KW-0812">Transmembrane</keyword>
<keyword evidence="4" id="KW-1133">Transmembrane helix</keyword>
<gene>
    <name evidence="7" type="ORF">COR50_19065</name>
</gene>
<evidence type="ECO:0000313" key="7">
    <source>
        <dbReference type="EMBL" id="ATL49101.1"/>
    </source>
</evidence>
<dbReference type="GO" id="GO:0016757">
    <property type="term" value="F:glycosyltransferase activity"/>
    <property type="evidence" value="ECO:0007669"/>
    <property type="project" value="UniProtKB-KW"/>
</dbReference>
<feature type="transmembrane region" description="Helical" evidence="4">
    <location>
        <begin position="394"/>
        <end position="417"/>
    </location>
</feature>
<dbReference type="RefSeq" id="WP_098195469.1">
    <property type="nucleotide sequence ID" value="NZ_CP023777.1"/>
</dbReference>
<evidence type="ECO:0000313" key="8">
    <source>
        <dbReference type="Proteomes" id="UP000220133"/>
    </source>
</evidence>
<dbReference type="Pfam" id="PF13632">
    <property type="entry name" value="Glyco_trans_2_3"/>
    <property type="match status" value="1"/>
</dbReference>
<dbReference type="AlphaFoldDB" id="A0A291QYW2"/>
<evidence type="ECO:0000259" key="6">
    <source>
        <dbReference type="Pfam" id="PF13632"/>
    </source>
</evidence>
<keyword evidence="8" id="KW-1185">Reference proteome</keyword>
<feature type="transmembrane region" description="Helical" evidence="4">
    <location>
        <begin position="429"/>
        <end position="451"/>
    </location>
</feature>
<dbReference type="InterPro" id="IPR029044">
    <property type="entry name" value="Nucleotide-diphossugar_trans"/>
</dbReference>
<dbReference type="OrthoDB" id="9766299at2"/>
<feature type="transmembrane region" description="Helical" evidence="4">
    <location>
        <begin position="17"/>
        <end position="39"/>
    </location>
</feature>
<evidence type="ECO:0000256" key="2">
    <source>
        <dbReference type="ARBA" id="ARBA00022676"/>
    </source>
</evidence>
<dbReference type="PANTHER" id="PTHR43630">
    <property type="entry name" value="POLY-BETA-1,6-N-ACETYL-D-GLUCOSAMINE SYNTHASE"/>
    <property type="match status" value="1"/>
</dbReference>
<comment type="similarity">
    <text evidence="1">Belongs to the glycosyltransferase 2 family.</text>
</comment>
<proteinExistence type="inferred from homology"/>
<feature type="transmembrane region" description="Helical" evidence="4">
    <location>
        <begin position="362"/>
        <end position="388"/>
    </location>
</feature>
<evidence type="ECO:0000256" key="3">
    <source>
        <dbReference type="ARBA" id="ARBA00022679"/>
    </source>
</evidence>